<dbReference type="PANTHER" id="PTHR31987">
    <property type="entry name" value="GLUTAMINASE A-RELATED"/>
    <property type="match status" value="1"/>
</dbReference>
<proteinExistence type="predicted"/>
<feature type="compositionally biased region" description="Polar residues" evidence="1">
    <location>
        <begin position="919"/>
        <end position="931"/>
    </location>
</feature>
<dbReference type="InParanoid" id="A0A316YQW0"/>
<reference evidence="5 6" key="1">
    <citation type="journal article" date="2018" name="Mol. Biol. Evol.">
        <title>Broad Genomic Sampling Reveals a Smut Pathogenic Ancestry of the Fungal Clade Ustilaginomycotina.</title>
        <authorList>
            <person name="Kijpornyongpan T."/>
            <person name="Mondo S.J."/>
            <person name="Barry K."/>
            <person name="Sandor L."/>
            <person name="Lee J."/>
            <person name="Lipzen A."/>
            <person name="Pangilinan J."/>
            <person name="LaButti K."/>
            <person name="Hainaut M."/>
            <person name="Henrissat B."/>
            <person name="Grigoriev I.V."/>
            <person name="Spatafora J.W."/>
            <person name="Aime M.C."/>
        </authorList>
    </citation>
    <scope>NUCLEOTIDE SEQUENCE [LARGE SCALE GENOMIC DNA]</scope>
    <source>
        <strain evidence="5 6">MCA 4198</strain>
    </source>
</reference>
<protein>
    <submittedName>
        <fullName evidence="5">DUF1793-domain-containing protein</fullName>
    </submittedName>
</protein>
<feature type="signal peptide" evidence="2">
    <location>
        <begin position="1"/>
        <end position="17"/>
    </location>
</feature>
<feature type="chain" id="PRO_5016347470" evidence="2">
    <location>
        <begin position="18"/>
        <end position="957"/>
    </location>
</feature>
<evidence type="ECO:0000313" key="5">
    <source>
        <dbReference type="EMBL" id="PWN91406.1"/>
    </source>
</evidence>
<gene>
    <name evidence="5" type="ORF">FA10DRAFT_238872</name>
</gene>
<dbReference type="Pfam" id="PF17168">
    <property type="entry name" value="DUF5127"/>
    <property type="match status" value="1"/>
</dbReference>
<dbReference type="STRING" id="215250.A0A316YQW0"/>
<dbReference type="Pfam" id="PF16335">
    <property type="entry name" value="GtaA_6_Hairpin"/>
    <property type="match status" value="1"/>
</dbReference>
<dbReference type="PANTHER" id="PTHR31987:SF1">
    <property type="entry name" value="GLUTAMINASE A"/>
    <property type="match status" value="1"/>
</dbReference>
<evidence type="ECO:0000256" key="1">
    <source>
        <dbReference type="SAM" id="MobiDB-lite"/>
    </source>
</evidence>
<sequence length="957" mass="107173">MRLRSALSAALVALTFASVPVEASLKKANQAEIFRALADLTRDPKDRKVHDVSKIKKLSSHDFGYQKQGVDWEVLKPASTSSASGDRSSCPNTAQFSIQPRGAGQHIPPLELESFVAKRDNDDASNEHSKGTTVTLPPGQYQASEFYPIKPPSIPLAVKGPYLTTWAPAGRLESASPPNVVGNGGYLAGQDGSFWTSSYGADGDYRMTWTGYIRIDNTTYQWMGDGFGTTVRSGSNANQKKVTYTSTRSIFEFEADGVAFNVTFMTPIWPNDYLRQSLPMSYMHFELDSSTAQGRSVQLYTDIDERWVTGHDYDYENYPYRMEWIDDHNGTSIYFVERTNPQRYTEFRQRAEWGNAAYAMRKRAGMSSLNQNNVFAQLQFLNTGTLAKKHDPVGGPDNAFAYSVDFSGKGGNDALFAVGHVRAPYVNYIKKLDQPANNGTKSYQQDRYGYWMSKFPNFSDMVSFFMDDFENALSHCKQLDAQIESDSKAVVGGGEVGDQYAAITQLSVRQAFATIEITVPYDNQTYNTSDTIIFLKEISSNGDMQTVDVFFPLFPLLTYLNPSFLRDIMKPIFEYTESGLYPNKWCVHDLGVYPNAFGHNDGNDEPMQVEESGNMILMMLHWAQMVGKKEALPLLRQHYKIMQQWGEFLISDSLIPAEQLSTDDFAGQAANQTDLAIKGIEGIAALGEIATWLGKKNDSLRYENISSTYIQAWYGYALNSNGTHTKLLYQDDKSWGTLYNLAFDRLLNLRLVAKEIYDLQDKFYPTVAELYGVPLDSRYSWQKSDWAMFASATAALKSTKDLFIQKLYKFVSSGRTDAPFIDLFETQTGDFPKQPYTPKVTFLARPVVGGHFMHLALDKANKLNNVTDYKYGPPIKKRSGKQSTSARLTMQQQQQQQQDREQGGLFAGLLSPPARPSKMMTSTSGVGSPAQQGRKKLAAQQLSKQAPLIHSDDLSDV</sequence>
<evidence type="ECO:0000259" key="4">
    <source>
        <dbReference type="Pfam" id="PF17168"/>
    </source>
</evidence>
<dbReference type="InterPro" id="IPR032514">
    <property type="entry name" value="GtaA_central"/>
</dbReference>
<accession>A0A316YQW0</accession>
<dbReference type="InterPro" id="IPR033433">
    <property type="entry name" value="GtaA_N"/>
</dbReference>
<evidence type="ECO:0000259" key="3">
    <source>
        <dbReference type="Pfam" id="PF16335"/>
    </source>
</evidence>
<keyword evidence="2" id="KW-0732">Signal</keyword>
<dbReference type="Proteomes" id="UP000245768">
    <property type="component" value="Unassembled WGS sequence"/>
</dbReference>
<feature type="domain" description="Glutaminase A N-terminal" evidence="4">
    <location>
        <begin position="247"/>
        <end position="486"/>
    </location>
</feature>
<dbReference type="OrthoDB" id="3918848at2759"/>
<evidence type="ECO:0000256" key="2">
    <source>
        <dbReference type="SAM" id="SignalP"/>
    </source>
</evidence>
<evidence type="ECO:0000313" key="6">
    <source>
        <dbReference type="Proteomes" id="UP000245768"/>
    </source>
</evidence>
<dbReference type="EMBL" id="KZ819635">
    <property type="protein sequence ID" value="PWN91406.1"/>
    <property type="molecule type" value="Genomic_DNA"/>
</dbReference>
<feature type="domain" description="Glutaminase A central" evidence="3">
    <location>
        <begin position="497"/>
        <end position="855"/>
    </location>
</feature>
<dbReference type="AlphaFoldDB" id="A0A316YQW0"/>
<name>A0A316YQW0_9BASI</name>
<dbReference type="GeneID" id="37041070"/>
<keyword evidence="6" id="KW-1185">Reference proteome</keyword>
<dbReference type="RefSeq" id="XP_025378604.1">
    <property type="nucleotide sequence ID" value="XM_025519154.1"/>
</dbReference>
<organism evidence="5 6">
    <name type="scientific">Acaromyces ingoldii</name>
    <dbReference type="NCBI Taxonomy" id="215250"/>
    <lineage>
        <taxon>Eukaryota</taxon>
        <taxon>Fungi</taxon>
        <taxon>Dikarya</taxon>
        <taxon>Basidiomycota</taxon>
        <taxon>Ustilaginomycotina</taxon>
        <taxon>Exobasidiomycetes</taxon>
        <taxon>Exobasidiales</taxon>
        <taxon>Cryptobasidiaceae</taxon>
        <taxon>Acaromyces</taxon>
    </lineage>
</organism>
<dbReference type="InterPro" id="IPR052743">
    <property type="entry name" value="Glutaminase_GtaA"/>
</dbReference>
<feature type="compositionally biased region" description="Polar residues" evidence="1">
    <location>
        <begin position="881"/>
        <end position="890"/>
    </location>
</feature>
<feature type="region of interest" description="Disordered" evidence="1">
    <location>
        <begin position="869"/>
        <end position="957"/>
    </location>
</feature>